<dbReference type="InterPro" id="IPR001296">
    <property type="entry name" value="Glyco_trans_1"/>
</dbReference>
<evidence type="ECO:0000313" key="3">
    <source>
        <dbReference type="EMBL" id="MWB94487.1"/>
    </source>
</evidence>
<keyword evidence="1 3" id="KW-0808">Transferase</keyword>
<dbReference type="GO" id="GO:0016757">
    <property type="term" value="F:glycosyltransferase activity"/>
    <property type="evidence" value="ECO:0007669"/>
    <property type="project" value="InterPro"/>
</dbReference>
<dbReference type="PANTHER" id="PTHR46401">
    <property type="entry name" value="GLYCOSYLTRANSFERASE WBBK-RELATED"/>
    <property type="match status" value="1"/>
</dbReference>
<dbReference type="PANTHER" id="PTHR46401:SF2">
    <property type="entry name" value="GLYCOSYLTRANSFERASE WBBK-RELATED"/>
    <property type="match status" value="1"/>
</dbReference>
<dbReference type="SUPFAM" id="SSF53756">
    <property type="entry name" value="UDP-Glycosyltransferase/glycogen phosphorylase"/>
    <property type="match status" value="1"/>
</dbReference>
<reference evidence="3 4" key="1">
    <citation type="submission" date="2019-12" db="EMBL/GenBank/DDBJ databases">
        <authorList>
            <person name="Kim Y.S."/>
        </authorList>
    </citation>
    <scope>NUCLEOTIDE SEQUENCE [LARGE SCALE GENOMIC DNA]</scope>
    <source>
        <strain evidence="3 4">GA093</strain>
    </source>
</reference>
<evidence type="ECO:0000256" key="1">
    <source>
        <dbReference type="ARBA" id="ARBA00022679"/>
    </source>
</evidence>
<protein>
    <submittedName>
        <fullName evidence="3">Glycosyltransferase</fullName>
    </submittedName>
</protein>
<dbReference type="RefSeq" id="WP_160374465.1">
    <property type="nucleotide sequence ID" value="NZ_WSTB01000004.1"/>
</dbReference>
<keyword evidence="4" id="KW-1185">Reference proteome</keyword>
<sequence>MNILINLLSSLKSSTDPFHGGNEYTNTIISDLIKRNHEIQKKMFFYCNSELSIDQDLLQEIKNDAHCQLVFNTDVKSISEVITKYAIDRLFDPLGISLSGSHLKDIEVIYTIHGLRYIETPTDINEYFLESKLKFLFKTIFSSLYKKKVIKGYQNAIELNAKTKKLIVVSEHTRNSILAQFNTDPKNIQVFYSPEKLYTKISNNDETDFFSKNNAIEPTKYFLIVSSKRWIKNTYRAIKAFDELIDSGLLNYKIVLTGSNAKVEKHIKNKDMFYTMDYVSKAELEVLYKNAFALVYPSLNEGFGYPPLEAMKYGTPVIASLITSIPEIVGDAALGFCPFSIIELKSKIIYLQNDDILYSNIKQKSVERYSVVSDRQKKDLVKLINVVLE</sequence>
<dbReference type="EMBL" id="WSTB01000004">
    <property type="protein sequence ID" value="MWB94487.1"/>
    <property type="molecule type" value="Genomic_DNA"/>
</dbReference>
<feature type="domain" description="Glycosyl transferase family 1" evidence="2">
    <location>
        <begin position="207"/>
        <end position="365"/>
    </location>
</feature>
<comment type="caution">
    <text evidence="3">The sequence shown here is derived from an EMBL/GenBank/DDBJ whole genome shotgun (WGS) entry which is preliminary data.</text>
</comment>
<evidence type="ECO:0000313" key="4">
    <source>
        <dbReference type="Proteomes" id="UP000471501"/>
    </source>
</evidence>
<dbReference type="Gene3D" id="3.40.50.2000">
    <property type="entry name" value="Glycogen Phosphorylase B"/>
    <property type="match status" value="1"/>
</dbReference>
<gene>
    <name evidence="3" type="ORF">GON26_08935</name>
</gene>
<name>A0A6I4NTQ0_9FLAO</name>
<dbReference type="AlphaFoldDB" id="A0A6I4NTQ0"/>
<dbReference type="Proteomes" id="UP000471501">
    <property type="component" value="Unassembled WGS sequence"/>
</dbReference>
<organism evidence="3 4">
    <name type="scientific">Flavobacterium hydrocarbonoxydans</name>
    <dbReference type="NCBI Taxonomy" id="2683249"/>
    <lineage>
        <taxon>Bacteria</taxon>
        <taxon>Pseudomonadati</taxon>
        <taxon>Bacteroidota</taxon>
        <taxon>Flavobacteriia</taxon>
        <taxon>Flavobacteriales</taxon>
        <taxon>Flavobacteriaceae</taxon>
        <taxon>Flavobacterium</taxon>
    </lineage>
</organism>
<dbReference type="Pfam" id="PF00534">
    <property type="entry name" value="Glycos_transf_1"/>
    <property type="match status" value="1"/>
</dbReference>
<proteinExistence type="predicted"/>
<dbReference type="GO" id="GO:0009103">
    <property type="term" value="P:lipopolysaccharide biosynthetic process"/>
    <property type="evidence" value="ECO:0007669"/>
    <property type="project" value="TreeGrafter"/>
</dbReference>
<evidence type="ECO:0000259" key="2">
    <source>
        <dbReference type="Pfam" id="PF00534"/>
    </source>
</evidence>
<accession>A0A6I4NTQ0</accession>